<feature type="non-terminal residue" evidence="5">
    <location>
        <position position="1"/>
    </location>
</feature>
<keyword evidence="2 4" id="KW-0378">Hydrolase</keyword>
<dbReference type="PaxDb" id="35128-Thaps14637"/>
<accession>B8CBS1</accession>
<feature type="non-terminal residue" evidence="5">
    <location>
        <position position="309"/>
    </location>
</feature>
<dbReference type="SUPFAM" id="SSF75005">
    <property type="entry name" value="Arabinanase/levansucrase/invertase"/>
    <property type="match status" value="1"/>
</dbReference>
<dbReference type="Proteomes" id="UP000001449">
    <property type="component" value="Chromosome 13"/>
</dbReference>
<dbReference type="eggNOG" id="ENOG502QW2A">
    <property type="taxonomic scope" value="Eukaryota"/>
</dbReference>
<organism evidence="5 6">
    <name type="scientific">Thalassiosira pseudonana</name>
    <name type="common">Marine diatom</name>
    <name type="synonym">Cyclotella nana</name>
    <dbReference type="NCBI Taxonomy" id="35128"/>
    <lineage>
        <taxon>Eukaryota</taxon>
        <taxon>Sar</taxon>
        <taxon>Stramenopiles</taxon>
        <taxon>Ochrophyta</taxon>
        <taxon>Bacillariophyta</taxon>
        <taxon>Coscinodiscophyceae</taxon>
        <taxon>Thalassiosirophycidae</taxon>
        <taxon>Thalassiosirales</taxon>
        <taxon>Thalassiosiraceae</taxon>
        <taxon>Thalassiosira</taxon>
    </lineage>
</organism>
<dbReference type="RefSeq" id="XP_002293443.1">
    <property type="nucleotide sequence ID" value="XM_002293407.1"/>
</dbReference>
<dbReference type="STRING" id="35128.B8CBS1"/>
<reference evidence="5 6" key="2">
    <citation type="journal article" date="2008" name="Nature">
        <title>The Phaeodactylum genome reveals the evolutionary history of diatom genomes.</title>
        <authorList>
            <person name="Bowler C."/>
            <person name="Allen A.E."/>
            <person name="Badger J.H."/>
            <person name="Grimwood J."/>
            <person name="Jabbari K."/>
            <person name="Kuo A."/>
            <person name="Maheswari U."/>
            <person name="Martens C."/>
            <person name="Maumus F."/>
            <person name="Otillar R.P."/>
            <person name="Rayko E."/>
            <person name="Salamov A."/>
            <person name="Vandepoele K."/>
            <person name="Beszteri B."/>
            <person name="Gruber A."/>
            <person name="Heijde M."/>
            <person name="Katinka M."/>
            <person name="Mock T."/>
            <person name="Valentin K."/>
            <person name="Verret F."/>
            <person name="Berges J.A."/>
            <person name="Brownlee C."/>
            <person name="Cadoret J.P."/>
            <person name="Chiovitti A."/>
            <person name="Choi C.J."/>
            <person name="Coesel S."/>
            <person name="De Martino A."/>
            <person name="Detter J.C."/>
            <person name="Durkin C."/>
            <person name="Falciatore A."/>
            <person name="Fournet J."/>
            <person name="Haruta M."/>
            <person name="Huysman M.J."/>
            <person name="Jenkins B.D."/>
            <person name="Jiroutova K."/>
            <person name="Jorgensen R.E."/>
            <person name="Joubert Y."/>
            <person name="Kaplan A."/>
            <person name="Kroger N."/>
            <person name="Kroth P.G."/>
            <person name="La Roche J."/>
            <person name="Lindquist E."/>
            <person name="Lommer M."/>
            <person name="Martin-Jezequel V."/>
            <person name="Lopez P.J."/>
            <person name="Lucas S."/>
            <person name="Mangogna M."/>
            <person name="McGinnis K."/>
            <person name="Medlin L.K."/>
            <person name="Montsant A."/>
            <person name="Oudot-Le Secq M.P."/>
            <person name="Napoli C."/>
            <person name="Obornik M."/>
            <person name="Parker M.S."/>
            <person name="Petit J.L."/>
            <person name="Porcel B.M."/>
            <person name="Poulsen N."/>
            <person name="Robison M."/>
            <person name="Rychlewski L."/>
            <person name="Rynearson T.A."/>
            <person name="Schmutz J."/>
            <person name="Shapiro H."/>
            <person name="Siaut M."/>
            <person name="Stanley M."/>
            <person name="Sussman M.R."/>
            <person name="Taylor A.R."/>
            <person name="Vardi A."/>
            <person name="von Dassow P."/>
            <person name="Vyverman W."/>
            <person name="Willis A."/>
            <person name="Wyrwicz L.S."/>
            <person name="Rokhsar D.S."/>
            <person name="Weissenbach J."/>
            <person name="Armbrust E.V."/>
            <person name="Green B.R."/>
            <person name="Van de Peer Y."/>
            <person name="Grigoriev I.V."/>
        </authorList>
    </citation>
    <scope>NUCLEOTIDE SEQUENCE [LARGE SCALE GENOMIC DNA]</scope>
    <source>
        <strain evidence="5 6">CCMP1335</strain>
    </source>
</reference>
<name>B8CBS1_THAPS</name>
<evidence type="ECO:0000313" key="6">
    <source>
        <dbReference type="Proteomes" id="UP000001449"/>
    </source>
</evidence>
<dbReference type="InterPro" id="IPR023296">
    <property type="entry name" value="Glyco_hydro_beta-prop_sf"/>
</dbReference>
<dbReference type="GeneID" id="7447875"/>
<dbReference type="Gene3D" id="2.115.10.20">
    <property type="entry name" value="Glycosyl hydrolase domain, family 43"/>
    <property type="match status" value="1"/>
</dbReference>
<dbReference type="HOGENOM" id="CLU_016116_0_1_1"/>
<dbReference type="PANTHER" id="PTHR22925">
    <property type="entry name" value="GLYCOSYL HYDROLASE 43 FAMILY MEMBER"/>
    <property type="match status" value="1"/>
</dbReference>
<dbReference type="GO" id="GO:0004553">
    <property type="term" value="F:hydrolase activity, hydrolyzing O-glycosyl compounds"/>
    <property type="evidence" value="ECO:0000318"/>
    <property type="project" value="GO_Central"/>
</dbReference>
<dbReference type="GO" id="GO:0005975">
    <property type="term" value="P:carbohydrate metabolic process"/>
    <property type="evidence" value="ECO:0007669"/>
    <property type="project" value="InterPro"/>
</dbReference>
<dbReference type="CDD" id="cd18825">
    <property type="entry name" value="GH43_CtGH43-like"/>
    <property type="match status" value="1"/>
</dbReference>
<dbReference type="InterPro" id="IPR006710">
    <property type="entry name" value="Glyco_hydro_43"/>
</dbReference>
<sequence>PGQIFYDTDGEPINAHGGGFLYYNNTYYWYGEIKSGNTYLPEANADWGGTRVDLVGISCYASNNLVEWRKCSTFNVLPAVFNDVSSDLYYKNVAERPKVVYNGMTGKFVMWLHVDSMDYSRARCGVAVADCPEGPFEYLYSLRPNAREWPTEGQMARDLTLFVDDGKAYLFTSSEDNGVLHVSMLRDDYLSTTGQFARIFVGRYTEAPTVFKRDDGKYYFIGSGCTAWNPNAARSAVASSVWGDWTELGNPCRDSGEGYCNTTFHSQSSFVIRVPAFNNSDEASFIYAGDRWKPDNLSDSRYVWLPITF</sequence>
<dbReference type="KEGG" id="tps:THAPSDRAFT_14637"/>
<dbReference type="Pfam" id="PF04616">
    <property type="entry name" value="Glyco_hydro_43"/>
    <property type="match status" value="1"/>
</dbReference>
<keyword evidence="3 4" id="KW-0326">Glycosidase</keyword>
<protein>
    <submittedName>
        <fullName evidence="5">Uncharacterized protein</fullName>
    </submittedName>
</protein>
<dbReference type="PANTHER" id="PTHR22925:SF3">
    <property type="entry name" value="GLYCOSYL HYDROLASE FAMILY PROTEIN 43"/>
    <property type="match status" value="1"/>
</dbReference>
<proteinExistence type="inferred from homology"/>
<dbReference type="AlphaFoldDB" id="B8CBS1"/>
<evidence type="ECO:0000256" key="4">
    <source>
        <dbReference type="RuleBase" id="RU361187"/>
    </source>
</evidence>
<dbReference type="OMA" id="FYAQSTY"/>
<gene>
    <name evidence="5" type="ORF">THAPSDRAFT_14637</name>
</gene>
<evidence type="ECO:0000313" key="5">
    <source>
        <dbReference type="EMBL" id="EED89179.1"/>
    </source>
</evidence>
<dbReference type="InParanoid" id="B8CBS1"/>
<dbReference type="EMBL" id="CM000648">
    <property type="protein sequence ID" value="EED89179.1"/>
    <property type="molecule type" value="Genomic_DNA"/>
</dbReference>
<keyword evidence="6" id="KW-1185">Reference proteome</keyword>
<comment type="similarity">
    <text evidence="1 4">Belongs to the glycosyl hydrolase 43 family.</text>
</comment>
<evidence type="ECO:0000256" key="3">
    <source>
        <dbReference type="ARBA" id="ARBA00023295"/>
    </source>
</evidence>
<evidence type="ECO:0000256" key="2">
    <source>
        <dbReference type="ARBA" id="ARBA00022801"/>
    </source>
</evidence>
<reference evidence="5 6" key="1">
    <citation type="journal article" date="2004" name="Science">
        <title>The genome of the diatom Thalassiosira pseudonana: ecology, evolution, and metabolism.</title>
        <authorList>
            <person name="Armbrust E.V."/>
            <person name="Berges J.A."/>
            <person name="Bowler C."/>
            <person name="Green B.R."/>
            <person name="Martinez D."/>
            <person name="Putnam N.H."/>
            <person name="Zhou S."/>
            <person name="Allen A.E."/>
            <person name="Apt K.E."/>
            <person name="Bechner M."/>
            <person name="Brzezinski M.A."/>
            <person name="Chaal B.K."/>
            <person name="Chiovitti A."/>
            <person name="Davis A.K."/>
            <person name="Demarest M.S."/>
            <person name="Detter J.C."/>
            <person name="Glavina T."/>
            <person name="Goodstein D."/>
            <person name="Hadi M.Z."/>
            <person name="Hellsten U."/>
            <person name="Hildebrand M."/>
            <person name="Jenkins B.D."/>
            <person name="Jurka J."/>
            <person name="Kapitonov V.V."/>
            <person name="Kroger N."/>
            <person name="Lau W.W."/>
            <person name="Lane T.W."/>
            <person name="Larimer F.W."/>
            <person name="Lippmeier J.C."/>
            <person name="Lucas S."/>
            <person name="Medina M."/>
            <person name="Montsant A."/>
            <person name="Obornik M."/>
            <person name="Parker M.S."/>
            <person name="Palenik B."/>
            <person name="Pazour G.J."/>
            <person name="Richardson P.M."/>
            <person name="Rynearson T.A."/>
            <person name="Saito M.A."/>
            <person name="Schwartz D.C."/>
            <person name="Thamatrakoln K."/>
            <person name="Valentin K."/>
            <person name="Vardi A."/>
            <person name="Wilkerson F.P."/>
            <person name="Rokhsar D.S."/>
        </authorList>
    </citation>
    <scope>NUCLEOTIDE SEQUENCE [LARGE SCALE GENOMIC DNA]</scope>
    <source>
        <strain evidence="5 6">CCMP1335</strain>
    </source>
</reference>
<evidence type="ECO:0000256" key="1">
    <source>
        <dbReference type="ARBA" id="ARBA00009865"/>
    </source>
</evidence>